<reference evidence="3" key="1">
    <citation type="submission" date="2023-03" db="EMBL/GenBank/DDBJ databases">
        <title>Mating type loci evolution in Malassezia.</title>
        <authorList>
            <person name="Coelho M.A."/>
        </authorList>
    </citation>
    <scope>NUCLEOTIDE SEQUENCE</scope>
    <source>
        <strain evidence="3">CBS 11721</strain>
    </source>
</reference>
<dbReference type="GO" id="GO:0005524">
    <property type="term" value="F:ATP binding"/>
    <property type="evidence" value="ECO:0007669"/>
    <property type="project" value="InterPro"/>
</dbReference>
<dbReference type="InterPro" id="IPR003959">
    <property type="entry name" value="ATPase_AAA_core"/>
</dbReference>
<evidence type="ECO:0000313" key="3">
    <source>
        <dbReference type="EMBL" id="WFD35264.1"/>
    </source>
</evidence>
<evidence type="ECO:0000256" key="1">
    <source>
        <dbReference type="SAM" id="MobiDB-lite"/>
    </source>
</evidence>
<dbReference type="GO" id="GO:0005634">
    <property type="term" value="C:nucleus"/>
    <property type="evidence" value="ECO:0007669"/>
    <property type="project" value="TreeGrafter"/>
</dbReference>
<evidence type="ECO:0000313" key="4">
    <source>
        <dbReference type="Proteomes" id="UP001219933"/>
    </source>
</evidence>
<dbReference type="InterPro" id="IPR003593">
    <property type="entry name" value="AAA+_ATPase"/>
</dbReference>
<dbReference type="GO" id="GO:0003677">
    <property type="term" value="F:DNA binding"/>
    <property type="evidence" value="ECO:0007669"/>
    <property type="project" value="TreeGrafter"/>
</dbReference>
<dbReference type="PANTHER" id="PTHR23389:SF21">
    <property type="entry name" value="ATPASE FAMILY AAA DOMAIN-CONTAINING PROTEIN 5"/>
    <property type="match status" value="1"/>
</dbReference>
<keyword evidence="4" id="KW-1185">Reference proteome</keyword>
<dbReference type="SUPFAM" id="SSF52540">
    <property type="entry name" value="P-loop containing nucleoside triphosphate hydrolases"/>
    <property type="match status" value="1"/>
</dbReference>
<dbReference type="Pfam" id="PF00004">
    <property type="entry name" value="AAA"/>
    <property type="match status" value="1"/>
</dbReference>
<protein>
    <recommendedName>
        <fullName evidence="2">AAA+ ATPase domain-containing protein</fullName>
    </recommendedName>
</protein>
<dbReference type="GO" id="GO:0016887">
    <property type="term" value="F:ATP hydrolysis activity"/>
    <property type="evidence" value="ECO:0007669"/>
    <property type="project" value="InterPro"/>
</dbReference>
<dbReference type="Gene3D" id="3.40.50.300">
    <property type="entry name" value="P-loop containing nucleotide triphosphate hydrolases"/>
    <property type="match status" value="1"/>
</dbReference>
<feature type="compositionally biased region" description="Low complexity" evidence="1">
    <location>
        <begin position="30"/>
        <end position="49"/>
    </location>
</feature>
<evidence type="ECO:0000259" key="2">
    <source>
        <dbReference type="SMART" id="SM00382"/>
    </source>
</evidence>
<dbReference type="PANTHER" id="PTHR23389">
    <property type="entry name" value="CHROMOSOME TRANSMISSION FIDELITY FACTOR 18"/>
    <property type="match status" value="1"/>
</dbReference>
<dbReference type="CDD" id="cd00009">
    <property type="entry name" value="AAA"/>
    <property type="match status" value="1"/>
</dbReference>
<dbReference type="InterPro" id="IPR027417">
    <property type="entry name" value="P-loop_NTPase"/>
</dbReference>
<dbReference type="SMART" id="SM00382">
    <property type="entry name" value="AAA"/>
    <property type="match status" value="1"/>
</dbReference>
<dbReference type="AlphaFoldDB" id="A0AAF0J738"/>
<accession>A0AAF0J738</accession>
<feature type="domain" description="AAA+ ATPase" evidence="2">
    <location>
        <begin position="287"/>
        <end position="414"/>
    </location>
</feature>
<feature type="region of interest" description="Disordered" evidence="1">
    <location>
        <begin position="1"/>
        <end position="74"/>
    </location>
</feature>
<organism evidence="3 4">
    <name type="scientific">Malassezia cuniculi</name>
    <dbReference type="NCBI Taxonomy" id="948313"/>
    <lineage>
        <taxon>Eukaryota</taxon>
        <taxon>Fungi</taxon>
        <taxon>Dikarya</taxon>
        <taxon>Basidiomycota</taxon>
        <taxon>Ustilaginomycotina</taxon>
        <taxon>Malasseziomycetes</taxon>
        <taxon>Malasseziales</taxon>
        <taxon>Malasseziaceae</taxon>
        <taxon>Malassezia</taxon>
    </lineage>
</organism>
<sequence>MTRNEGDAQPLLFPIFAPQNKKVDKKAPRARQTQPQPAQPAQPRSRAVRGTVSAANAHPFFAKRETKPTSAPAPELESLPSFLQVVAEPAPWPSADTMHTGAELPRPKAEYELPPRWSWRKARRTAANPCDTPFPYTTHEAPVEYISRAPLTCDNAKQIRTGLGIEERANRGELVPEVLLDMYYKEHTRSDALPWSDRWRPSRAGHVLSNEQSATYLRDWLAELRVSHAARKRQVRTRIPQRKRGRPRIYDDEYVDDYDSDEEAWFEQFRDEASRAAYARRQPTEELSNCILLVGPSGSGKSAAVHACAAELGYEVFELYPGWGRRSGKDIGAAVAQLTRNHMVGEARHAAPKQSLILLDEVDVLFDDDAGFWPAVIELVGASQRPVVLTCTDASLVPTNDLPLQRQLEFVPPKLEDVAAYLSLVALHEGHAVSRTAASKIYLETRVACSPFDTTVAKASGPEHPATFSFPIECRTSDDARAPDLRAALVRLQWECLAAKTAIAPSAPLASVVSAGAMPEVPRALAPLVMLARMADTVSQCDTLLHQVCDDDVLPMWSRAAVSDIPCIRSSSPGPLRDTMLSHAAHASALAAVLAAAVGVAVGDSLHPRVILALASQLDAGRVAHTRHTARLLALLGVWPGEQLPRASSVVEYAPYIRLILMIDELRLQTRAQQLQSVAGGARATRNSARLLLDSWGVRGLEHERRLPFGPDEIRAARATTFPQ</sequence>
<name>A0AAF0J738_9BASI</name>
<dbReference type="EMBL" id="CP119879">
    <property type="protein sequence ID" value="WFD35264.1"/>
    <property type="molecule type" value="Genomic_DNA"/>
</dbReference>
<dbReference type="Proteomes" id="UP001219933">
    <property type="component" value="Chromosome 3"/>
</dbReference>
<proteinExistence type="predicted"/>
<gene>
    <name evidence="3" type="ORF">MCUN1_002115</name>
</gene>